<dbReference type="GO" id="GO:0005524">
    <property type="term" value="F:ATP binding"/>
    <property type="evidence" value="ECO:0007669"/>
    <property type="project" value="InterPro"/>
</dbReference>
<organism evidence="6 7">
    <name type="scientific">Acrasis kona</name>
    <dbReference type="NCBI Taxonomy" id="1008807"/>
    <lineage>
        <taxon>Eukaryota</taxon>
        <taxon>Discoba</taxon>
        <taxon>Heterolobosea</taxon>
        <taxon>Tetramitia</taxon>
        <taxon>Eutetramitia</taxon>
        <taxon>Acrasidae</taxon>
        <taxon>Acrasis</taxon>
    </lineage>
</organism>
<comment type="caution">
    <text evidence="6">The sequence shown here is derived from an EMBL/GenBank/DDBJ whole genome shotgun (WGS) entry which is preliminary data.</text>
</comment>
<evidence type="ECO:0000256" key="4">
    <source>
        <dbReference type="SAM" id="Phobius"/>
    </source>
</evidence>
<dbReference type="AlphaFoldDB" id="A0AAW2ZR26"/>
<dbReference type="InterPro" id="IPR036640">
    <property type="entry name" value="ABC1_TM_sf"/>
</dbReference>
<dbReference type="EMBL" id="JAOPGA020000814">
    <property type="protein sequence ID" value="KAL0482081.1"/>
    <property type="molecule type" value="Genomic_DNA"/>
</dbReference>
<feature type="transmembrane region" description="Helical" evidence="4">
    <location>
        <begin position="12"/>
        <end position="36"/>
    </location>
</feature>
<accession>A0AAW2ZR26</accession>
<evidence type="ECO:0000256" key="3">
    <source>
        <dbReference type="ARBA" id="ARBA00023136"/>
    </source>
</evidence>
<sequence length="175" mass="19618">MQPSTKRIERSLIGTAIILALSITATVAFIVLYVVWITVKIDGSDTSYIAWPLWVLVFLLITTFSLLLATIQRYYVYRAAVRASRDIEVITVTTETQPTFVYPEYNNSSGMAETMYPEYKPPAPGFNAPPNDFNPYIPAASAPMQSPTFEPPGVYIYNREPAQQLQPDVPYGKPQ</sequence>
<keyword evidence="7" id="KW-1185">Reference proteome</keyword>
<dbReference type="EMBL" id="JAOPGA020001887">
    <property type="protein sequence ID" value="KAL0491923.1"/>
    <property type="molecule type" value="Genomic_DNA"/>
</dbReference>
<keyword evidence="2 4" id="KW-1133">Transmembrane helix</keyword>
<evidence type="ECO:0000256" key="1">
    <source>
        <dbReference type="ARBA" id="ARBA00022692"/>
    </source>
</evidence>
<gene>
    <name evidence="6" type="ORF">AKO1_000494</name>
    <name evidence="5" type="ORF">AKO1_013247</name>
</gene>
<proteinExistence type="predicted"/>
<evidence type="ECO:0000256" key="2">
    <source>
        <dbReference type="ARBA" id="ARBA00022989"/>
    </source>
</evidence>
<evidence type="ECO:0000313" key="6">
    <source>
        <dbReference type="EMBL" id="KAL0491923.1"/>
    </source>
</evidence>
<evidence type="ECO:0000313" key="7">
    <source>
        <dbReference type="Proteomes" id="UP001431209"/>
    </source>
</evidence>
<feature type="transmembrane region" description="Helical" evidence="4">
    <location>
        <begin position="48"/>
        <end position="69"/>
    </location>
</feature>
<reference evidence="6 7" key="1">
    <citation type="submission" date="2024-03" db="EMBL/GenBank/DDBJ databases">
        <title>The Acrasis kona genome and developmental transcriptomes reveal deep origins of eukaryotic multicellular pathways.</title>
        <authorList>
            <person name="Sheikh S."/>
            <person name="Fu C.-J."/>
            <person name="Brown M.W."/>
            <person name="Baldauf S.L."/>
        </authorList>
    </citation>
    <scope>NUCLEOTIDE SEQUENCE [LARGE SCALE GENOMIC DNA]</scope>
    <source>
        <strain evidence="6 7">ATCC MYA-3509</strain>
    </source>
</reference>
<dbReference type="SUPFAM" id="SSF90123">
    <property type="entry name" value="ABC transporter transmembrane region"/>
    <property type="match status" value="1"/>
</dbReference>
<dbReference type="Proteomes" id="UP001431209">
    <property type="component" value="Unassembled WGS sequence"/>
</dbReference>
<keyword evidence="3 4" id="KW-0472">Membrane</keyword>
<name>A0AAW2ZR26_9EUKA</name>
<dbReference type="GO" id="GO:0016020">
    <property type="term" value="C:membrane"/>
    <property type="evidence" value="ECO:0007669"/>
    <property type="project" value="InterPro"/>
</dbReference>
<protein>
    <submittedName>
        <fullName evidence="6">Developmentally-regulated membrane protein</fullName>
    </submittedName>
</protein>
<keyword evidence="1 4" id="KW-0812">Transmembrane</keyword>
<evidence type="ECO:0000313" key="5">
    <source>
        <dbReference type="EMBL" id="KAL0482081.1"/>
    </source>
</evidence>